<evidence type="ECO:0000256" key="6">
    <source>
        <dbReference type="SAM" id="MobiDB-lite"/>
    </source>
</evidence>
<dbReference type="PANTHER" id="PTHR43811:SF19">
    <property type="entry name" value="39 KDA FK506-BINDING NUCLEAR PROTEIN"/>
    <property type="match status" value="1"/>
</dbReference>
<dbReference type="PROSITE" id="PS50059">
    <property type="entry name" value="FKBP_PPIASE"/>
    <property type="match status" value="1"/>
</dbReference>
<name>A0AAP0B9R0_9ASPA</name>
<comment type="catalytic activity">
    <reaction evidence="1 4 5">
        <text>[protein]-peptidylproline (omega=180) = [protein]-peptidylproline (omega=0)</text>
        <dbReference type="Rhea" id="RHEA:16237"/>
        <dbReference type="Rhea" id="RHEA-COMP:10747"/>
        <dbReference type="Rhea" id="RHEA-COMP:10748"/>
        <dbReference type="ChEBI" id="CHEBI:83833"/>
        <dbReference type="ChEBI" id="CHEBI:83834"/>
        <dbReference type="EC" id="5.2.1.8"/>
    </reaction>
</comment>
<evidence type="ECO:0000259" key="7">
    <source>
        <dbReference type="PROSITE" id="PS50059"/>
    </source>
</evidence>
<evidence type="ECO:0000256" key="4">
    <source>
        <dbReference type="PIRNR" id="PIRNR001473"/>
    </source>
</evidence>
<feature type="region of interest" description="Disordered" evidence="6">
    <location>
        <begin position="163"/>
        <end position="208"/>
    </location>
</feature>
<dbReference type="PANTHER" id="PTHR43811">
    <property type="entry name" value="FKBP-TYPE PEPTIDYL-PROLYL CIS-TRANS ISOMERASE FKPA"/>
    <property type="match status" value="1"/>
</dbReference>
<dbReference type="Gene3D" id="2.60.120.340">
    <property type="entry name" value="Nucleoplasmin core domain"/>
    <property type="match status" value="1"/>
</dbReference>
<dbReference type="InterPro" id="IPR023566">
    <property type="entry name" value="PPIase_Fpr3/Fpr4-like"/>
</dbReference>
<dbReference type="EMBL" id="JBBWWQ010000012">
    <property type="protein sequence ID" value="KAK8934255.1"/>
    <property type="molecule type" value="Genomic_DNA"/>
</dbReference>
<evidence type="ECO:0000256" key="3">
    <source>
        <dbReference type="ARBA" id="ARBA00023235"/>
    </source>
</evidence>
<reference evidence="8 9" key="1">
    <citation type="journal article" date="2022" name="Nat. Plants">
        <title>Genomes of leafy and leafless Platanthera orchids illuminate the evolution of mycoheterotrophy.</title>
        <authorList>
            <person name="Li M.H."/>
            <person name="Liu K.W."/>
            <person name="Li Z."/>
            <person name="Lu H.C."/>
            <person name="Ye Q.L."/>
            <person name="Zhang D."/>
            <person name="Wang J.Y."/>
            <person name="Li Y.F."/>
            <person name="Zhong Z.M."/>
            <person name="Liu X."/>
            <person name="Yu X."/>
            <person name="Liu D.K."/>
            <person name="Tu X.D."/>
            <person name="Liu B."/>
            <person name="Hao Y."/>
            <person name="Liao X.Y."/>
            <person name="Jiang Y.T."/>
            <person name="Sun W.H."/>
            <person name="Chen J."/>
            <person name="Chen Y.Q."/>
            <person name="Ai Y."/>
            <person name="Zhai J.W."/>
            <person name="Wu S.S."/>
            <person name="Zhou Z."/>
            <person name="Hsiao Y.Y."/>
            <person name="Wu W.L."/>
            <person name="Chen Y.Y."/>
            <person name="Lin Y.F."/>
            <person name="Hsu J.L."/>
            <person name="Li C.Y."/>
            <person name="Wang Z.W."/>
            <person name="Zhao X."/>
            <person name="Zhong W.Y."/>
            <person name="Ma X.K."/>
            <person name="Ma L."/>
            <person name="Huang J."/>
            <person name="Chen G.Z."/>
            <person name="Huang M.Z."/>
            <person name="Huang L."/>
            <person name="Peng D.H."/>
            <person name="Luo Y.B."/>
            <person name="Zou S.Q."/>
            <person name="Chen S.P."/>
            <person name="Lan S."/>
            <person name="Tsai W.C."/>
            <person name="Van de Peer Y."/>
            <person name="Liu Z.J."/>
        </authorList>
    </citation>
    <scope>NUCLEOTIDE SEQUENCE [LARGE SCALE GENOMIC DNA]</scope>
    <source>
        <strain evidence="8">Lor287</strain>
    </source>
</reference>
<feature type="compositionally biased region" description="Acidic residues" evidence="6">
    <location>
        <begin position="125"/>
        <end position="134"/>
    </location>
</feature>
<feature type="compositionally biased region" description="Basic and acidic residues" evidence="6">
    <location>
        <begin position="163"/>
        <end position="182"/>
    </location>
</feature>
<dbReference type="EC" id="5.2.1.8" evidence="4"/>
<dbReference type="Gene3D" id="3.10.50.40">
    <property type="match status" value="1"/>
</dbReference>
<dbReference type="Pfam" id="PF00254">
    <property type="entry name" value="FKBP_C"/>
    <property type="match status" value="1"/>
</dbReference>
<gene>
    <name evidence="8" type="primary">FKBP53</name>
    <name evidence="8" type="ORF">KSP39_PZI014615</name>
</gene>
<dbReference type="AlphaFoldDB" id="A0AAP0B9R0"/>
<comment type="caution">
    <text evidence="8">The sequence shown here is derived from an EMBL/GenBank/DDBJ whole genome shotgun (WGS) entry which is preliminary data.</text>
</comment>
<dbReference type="SUPFAM" id="SSF54534">
    <property type="entry name" value="FKBP-like"/>
    <property type="match status" value="1"/>
</dbReference>
<feature type="compositionally biased region" description="Acidic residues" evidence="6">
    <location>
        <begin position="104"/>
        <end position="118"/>
    </location>
</feature>
<dbReference type="InterPro" id="IPR041232">
    <property type="entry name" value="NPL"/>
</dbReference>
<proteinExistence type="inferred from homology"/>
<comment type="similarity">
    <text evidence="4">Belongs to the FKBP-type PPIase family.</text>
</comment>
<dbReference type="GO" id="GO:0003755">
    <property type="term" value="F:peptidyl-prolyl cis-trans isomerase activity"/>
    <property type="evidence" value="ECO:0007669"/>
    <property type="project" value="UniProtKB-KW"/>
</dbReference>
<dbReference type="Pfam" id="PF17800">
    <property type="entry name" value="NPL"/>
    <property type="match status" value="1"/>
</dbReference>
<evidence type="ECO:0000256" key="5">
    <source>
        <dbReference type="PROSITE-ProRule" id="PRU00277"/>
    </source>
</evidence>
<evidence type="ECO:0000256" key="1">
    <source>
        <dbReference type="ARBA" id="ARBA00000971"/>
    </source>
</evidence>
<accession>A0AAP0B9R0</accession>
<evidence type="ECO:0000313" key="9">
    <source>
        <dbReference type="Proteomes" id="UP001418222"/>
    </source>
</evidence>
<dbReference type="GO" id="GO:0005634">
    <property type="term" value="C:nucleus"/>
    <property type="evidence" value="ECO:0007669"/>
    <property type="project" value="UniProtKB-ARBA"/>
</dbReference>
<dbReference type="PIRSF" id="PIRSF001473">
    <property type="entry name" value="FK506-bp_FPR3"/>
    <property type="match status" value="1"/>
</dbReference>
<evidence type="ECO:0000256" key="2">
    <source>
        <dbReference type="ARBA" id="ARBA00023110"/>
    </source>
</evidence>
<evidence type="ECO:0000313" key="8">
    <source>
        <dbReference type="EMBL" id="KAK8934255.1"/>
    </source>
</evidence>
<sequence>MTFWGVEIRPGKPYIHSFDQSRGRLRISQATLGDGNSESKSTGQCIVGNSSPVLLCTLIPNVSETCHLELEFEEDKEVTFSVLGPRSIHLTGYYPGHVGRLNGDDSESYGEDISESDTSDSCSDGSEDEYESDFIDDDDDLVYANFPGKKSSGILIEEIKDDDKSCDKNHIASPKEKKHAVSDSEDAETGSSSSCDEQRSTKVESEDEDGFPIFFTKKNKKKSCDSDMNHVTSVKEKADLIDGVDSQPGSQSNKTRTYPNGLMVEEVSMGKPEGKKATPGKKVSMHYIGKLKNGTIFDSNIGQRPFKFRLGIGEVIKGWDLGVNGMRVGDKRRLTIPPSFGYGAKNMGKIPSNSWLLFDVELVDVQ</sequence>
<keyword evidence="2 4" id="KW-0697">Rotamase</keyword>
<dbReference type="InterPro" id="IPR046357">
    <property type="entry name" value="PPIase_dom_sf"/>
</dbReference>
<dbReference type="Proteomes" id="UP001418222">
    <property type="component" value="Unassembled WGS sequence"/>
</dbReference>
<feature type="region of interest" description="Disordered" evidence="6">
    <location>
        <begin position="94"/>
        <end position="134"/>
    </location>
</feature>
<organism evidence="8 9">
    <name type="scientific">Platanthera zijinensis</name>
    <dbReference type="NCBI Taxonomy" id="2320716"/>
    <lineage>
        <taxon>Eukaryota</taxon>
        <taxon>Viridiplantae</taxon>
        <taxon>Streptophyta</taxon>
        <taxon>Embryophyta</taxon>
        <taxon>Tracheophyta</taxon>
        <taxon>Spermatophyta</taxon>
        <taxon>Magnoliopsida</taxon>
        <taxon>Liliopsida</taxon>
        <taxon>Asparagales</taxon>
        <taxon>Orchidaceae</taxon>
        <taxon>Orchidoideae</taxon>
        <taxon>Orchideae</taxon>
        <taxon>Orchidinae</taxon>
        <taxon>Platanthera</taxon>
    </lineage>
</organism>
<dbReference type="FunFam" id="3.10.50.40:FF:000006">
    <property type="entry name" value="Peptidyl-prolyl cis-trans isomerase"/>
    <property type="match status" value="1"/>
</dbReference>
<feature type="domain" description="PPIase FKBP-type" evidence="7">
    <location>
        <begin position="280"/>
        <end position="366"/>
    </location>
</feature>
<keyword evidence="9" id="KW-1185">Reference proteome</keyword>
<keyword evidence="3 4" id="KW-0413">Isomerase</keyword>
<protein>
    <recommendedName>
        <fullName evidence="4">FK506-binding protein</fullName>
        <ecNumber evidence="4">5.2.1.8</ecNumber>
    </recommendedName>
</protein>
<dbReference type="InterPro" id="IPR001179">
    <property type="entry name" value="PPIase_FKBP_dom"/>
</dbReference>